<protein>
    <submittedName>
        <fullName evidence="1">Uncharacterized protein</fullName>
    </submittedName>
</protein>
<comment type="caution">
    <text evidence="1">The sequence shown here is derived from an EMBL/GenBank/DDBJ whole genome shotgun (WGS) entry which is preliminary data.</text>
</comment>
<accession>S4MG29</accession>
<dbReference type="Proteomes" id="UP000015001">
    <property type="component" value="Unassembled WGS sequence"/>
</dbReference>
<keyword evidence="2" id="KW-1185">Reference proteome</keyword>
<dbReference type="RefSeq" id="WP_020276365.1">
    <property type="nucleotide sequence ID" value="NZ_KE354406.1"/>
</dbReference>
<dbReference type="AlphaFoldDB" id="S4MG29"/>
<name>S4MG29_9ACTN</name>
<gene>
    <name evidence="1" type="ORF">STAFG_7524</name>
</gene>
<organism evidence="1 2">
    <name type="scientific">Streptomyces afghaniensis 772</name>
    <dbReference type="NCBI Taxonomy" id="1283301"/>
    <lineage>
        <taxon>Bacteria</taxon>
        <taxon>Bacillati</taxon>
        <taxon>Actinomycetota</taxon>
        <taxon>Actinomycetes</taxon>
        <taxon>Kitasatosporales</taxon>
        <taxon>Streptomycetaceae</taxon>
        <taxon>Streptomyces</taxon>
    </lineage>
</organism>
<reference evidence="1 2" key="1">
    <citation type="submission" date="2013-02" db="EMBL/GenBank/DDBJ databases">
        <title>Draft Genome Sequence of Streptomyces afghaniensis, Which Produces Compounds of the Julimycin B-Complex.</title>
        <authorList>
            <person name="Gruening B.A."/>
            <person name="Praeg A."/>
            <person name="Erxleben A."/>
            <person name="Guenther S."/>
            <person name="Fiedler H.-P."/>
            <person name="Goodfellow M."/>
            <person name="Mueller M."/>
        </authorList>
    </citation>
    <scope>NUCLEOTIDE SEQUENCE [LARGE SCALE GENOMIC DNA]</scope>
    <source>
        <strain evidence="1 2">772</strain>
    </source>
</reference>
<dbReference type="HOGENOM" id="CLU_2994548_0_0_11"/>
<dbReference type="EMBL" id="AOPY01001633">
    <property type="protein sequence ID" value="EPJ35456.1"/>
    <property type="molecule type" value="Genomic_DNA"/>
</dbReference>
<evidence type="ECO:0000313" key="1">
    <source>
        <dbReference type="EMBL" id="EPJ35456.1"/>
    </source>
</evidence>
<sequence>MSVPIRSSPPQRLSRTRPALARARAVYLGEEAESWDDLAPRPCSEFLAHMITESYSS</sequence>
<evidence type="ECO:0000313" key="2">
    <source>
        <dbReference type="Proteomes" id="UP000015001"/>
    </source>
</evidence>
<dbReference type="OrthoDB" id="7058480at2"/>
<proteinExistence type="predicted"/>
<dbReference type="PATRIC" id="fig|1283301.3.peg.7467"/>